<keyword evidence="9" id="KW-0406">Ion transport</keyword>
<feature type="transmembrane region" description="Helical" evidence="12">
    <location>
        <begin position="364"/>
        <end position="382"/>
    </location>
</feature>
<feature type="transmembrane region" description="Helical" evidence="12">
    <location>
        <begin position="128"/>
        <end position="151"/>
    </location>
</feature>
<evidence type="ECO:0000256" key="2">
    <source>
        <dbReference type="ARBA" id="ARBA00007367"/>
    </source>
</evidence>
<feature type="transmembrane region" description="Helical" evidence="12">
    <location>
        <begin position="31"/>
        <end position="50"/>
    </location>
</feature>
<keyword evidence="4" id="KW-0050">Antiport</keyword>
<feature type="transmembrane region" description="Helical" evidence="12">
    <location>
        <begin position="295"/>
        <end position="313"/>
    </location>
</feature>
<evidence type="ECO:0000256" key="12">
    <source>
        <dbReference type="SAM" id="Phobius"/>
    </source>
</evidence>
<keyword evidence="8" id="KW-0915">Sodium</keyword>
<dbReference type="Gene3D" id="6.10.140.1330">
    <property type="match status" value="1"/>
</dbReference>
<feature type="transmembrane region" description="Helical" evidence="12">
    <location>
        <begin position="100"/>
        <end position="122"/>
    </location>
</feature>
<dbReference type="EMBL" id="CP095350">
    <property type="protein sequence ID" value="XAG84208.1"/>
    <property type="molecule type" value="Genomic_DNA"/>
</dbReference>
<evidence type="ECO:0000313" key="14">
    <source>
        <dbReference type="EMBL" id="XAG84208.1"/>
    </source>
</evidence>
<dbReference type="GO" id="GO:0015386">
    <property type="term" value="F:potassium:proton antiporter activity"/>
    <property type="evidence" value="ECO:0007669"/>
    <property type="project" value="TreeGrafter"/>
</dbReference>
<evidence type="ECO:0000256" key="3">
    <source>
        <dbReference type="ARBA" id="ARBA00022448"/>
    </source>
</evidence>
<feature type="transmembrane region" description="Helical" evidence="12">
    <location>
        <begin position="256"/>
        <end position="274"/>
    </location>
</feature>
<comment type="subcellular location">
    <subcellularLocation>
        <location evidence="1">Cell membrane</location>
        <topology evidence="1">Multi-pass membrane protein</topology>
    </subcellularLocation>
</comment>
<comment type="similarity">
    <text evidence="2">Belongs to the monovalent cation:proton antiporter 1 (CPA1) transporter (TC 2.A.36) family.</text>
</comment>
<feature type="domain" description="Cation/H+ exchanger transmembrane" evidence="13">
    <location>
        <begin position="18"/>
        <end position="416"/>
    </location>
</feature>
<evidence type="ECO:0000256" key="5">
    <source>
        <dbReference type="ARBA" id="ARBA00022475"/>
    </source>
</evidence>
<feature type="transmembrane region" description="Helical" evidence="12">
    <location>
        <begin position="203"/>
        <end position="226"/>
    </location>
</feature>
<dbReference type="GO" id="GO:0098719">
    <property type="term" value="P:sodium ion import across plasma membrane"/>
    <property type="evidence" value="ECO:0007669"/>
    <property type="project" value="TreeGrafter"/>
</dbReference>
<dbReference type="AlphaFoldDB" id="A0AAU6VDN2"/>
<feature type="transmembrane region" description="Helical" evidence="12">
    <location>
        <begin position="172"/>
        <end position="191"/>
    </location>
</feature>
<keyword evidence="6 12" id="KW-0812">Transmembrane</keyword>
<evidence type="ECO:0000256" key="6">
    <source>
        <dbReference type="ARBA" id="ARBA00022692"/>
    </source>
</evidence>
<sequence length="428" mass="47301">MSVYYTLCFLSAAAMMIAFINSKIIKMQTTIAITAGSMMLSILIIIAGQNDWFYLAQIATDTVTRINFESFLLKGILGFLLFAGGLGIKLPNLKEQKWEITVLALGATLFSTFFIGLVLYAFCQFIGIQLDLIYCLLFGSLISPTDPIAVLAIVKKLNAPKRISTQIEGESLFNDGFGLVIFVTLFTIAFGHETPTIGSVTVLFAQEALGGIAYGFLLGLLFHYLISATDDHSMELLLTIGIPTAGYVFADVIHVSGPLAMVVSGIMIGNWTRFIGFSKESEEHLDHFWELVDEFLNGVLFLLIGMSMLLFEFHQEDWILMAFAIPLVLCGRYLSVWISYLGFKRFRHYNPWSVRILTWGGLRGGLALAMALSIPAGVMVIPDKLIDVKELVMVMTYAVVVFSILVQGSTITPMIEKAKQAEPDNTKD</sequence>
<feature type="transmembrane region" description="Helical" evidence="12">
    <location>
        <begin position="319"/>
        <end position="343"/>
    </location>
</feature>
<dbReference type="GO" id="GO:0051453">
    <property type="term" value="P:regulation of intracellular pH"/>
    <property type="evidence" value="ECO:0007669"/>
    <property type="project" value="TreeGrafter"/>
</dbReference>
<keyword evidence="5" id="KW-1003">Cell membrane</keyword>
<evidence type="ECO:0000256" key="8">
    <source>
        <dbReference type="ARBA" id="ARBA00023053"/>
    </source>
</evidence>
<reference evidence="14" key="1">
    <citation type="submission" date="2022-03" db="EMBL/GenBank/DDBJ databases">
        <title>Sea Food Isolates.</title>
        <authorList>
            <person name="Li c."/>
        </authorList>
    </citation>
    <scope>NUCLEOTIDE SEQUENCE</scope>
    <source>
        <strain evidence="14">19MO03SA05</strain>
    </source>
</reference>
<evidence type="ECO:0000256" key="9">
    <source>
        <dbReference type="ARBA" id="ARBA00023065"/>
    </source>
</evidence>
<keyword evidence="10 12" id="KW-0472">Membrane</keyword>
<keyword evidence="7 12" id="KW-1133">Transmembrane helix</keyword>
<proteinExistence type="inferred from homology"/>
<keyword evidence="3" id="KW-0813">Transport</keyword>
<evidence type="ECO:0000259" key="13">
    <source>
        <dbReference type="Pfam" id="PF00999"/>
    </source>
</evidence>
<evidence type="ECO:0000256" key="7">
    <source>
        <dbReference type="ARBA" id="ARBA00022989"/>
    </source>
</evidence>
<protein>
    <submittedName>
        <fullName evidence="14">Sodium:proton antiporter</fullName>
    </submittedName>
</protein>
<feature type="transmembrane region" description="Helical" evidence="12">
    <location>
        <begin position="70"/>
        <end position="88"/>
    </location>
</feature>
<keyword evidence="11" id="KW-0739">Sodium transport</keyword>
<organism evidence="14">
    <name type="scientific">bacterium 19MO03SA05</name>
    <dbReference type="NCBI Taxonomy" id="2920620"/>
    <lineage>
        <taxon>Bacteria</taxon>
    </lineage>
</organism>
<dbReference type="GO" id="GO:0005886">
    <property type="term" value="C:plasma membrane"/>
    <property type="evidence" value="ECO:0007669"/>
    <property type="project" value="UniProtKB-SubCell"/>
</dbReference>
<evidence type="ECO:0000256" key="11">
    <source>
        <dbReference type="ARBA" id="ARBA00023201"/>
    </source>
</evidence>
<evidence type="ECO:0000256" key="4">
    <source>
        <dbReference type="ARBA" id="ARBA00022449"/>
    </source>
</evidence>
<dbReference type="GO" id="GO:0015385">
    <property type="term" value="F:sodium:proton antiporter activity"/>
    <property type="evidence" value="ECO:0007669"/>
    <property type="project" value="InterPro"/>
</dbReference>
<dbReference type="InterPro" id="IPR006153">
    <property type="entry name" value="Cation/H_exchanger_TM"/>
</dbReference>
<dbReference type="InterPro" id="IPR018422">
    <property type="entry name" value="Cation/H_exchanger_CPA1"/>
</dbReference>
<dbReference type="PANTHER" id="PTHR10110:SF195">
    <property type="entry name" value="NA(+)_H(+) ANTIPORTER NHAS2"/>
    <property type="match status" value="1"/>
</dbReference>
<feature type="transmembrane region" description="Helical" evidence="12">
    <location>
        <begin position="6"/>
        <end position="24"/>
    </location>
</feature>
<dbReference type="Pfam" id="PF00999">
    <property type="entry name" value="Na_H_Exchanger"/>
    <property type="match status" value="1"/>
</dbReference>
<feature type="transmembrane region" description="Helical" evidence="12">
    <location>
        <begin position="394"/>
        <end position="415"/>
    </location>
</feature>
<accession>A0AAU6VDN2</accession>
<gene>
    <name evidence="14" type="ORF">MRM63_11820</name>
</gene>
<evidence type="ECO:0000256" key="10">
    <source>
        <dbReference type="ARBA" id="ARBA00023136"/>
    </source>
</evidence>
<evidence type="ECO:0000256" key="1">
    <source>
        <dbReference type="ARBA" id="ARBA00004651"/>
    </source>
</evidence>
<name>A0AAU6VDN2_UNCXX</name>
<dbReference type="PANTHER" id="PTHR10110">
    <property type="entry name" value="SODIUM/HYDROGEN EXCHANGER"/>
    <property type="match status" value="1"/>
</dbReference>